<dbReference type="Proteomes" id="UP000006729">
    <property type="component" value="Chromosome 10"/>
</dbReference>
<proteinExistence type="predicted"/>
<dbReference type="PANTHER" id="PTHR33484">
    <property type="entry name" value="BNAC07G33360D PROTEIN"/>
    <property type="match status" value="1"/>
</dbReference>
<dbReference type="AlphaFoldDB" id="A0A3N7H704"/>
<evidence type="ECO:0000313" key="2">
    <source>
        <dbReference type="Proteomes" id="UP000006729"/>
    </source>
</evidence>
<dbReference type="InParanoid" id="A0A3N7H704"/>
<organism evidence="1 2">
    <name type="scientific">Populus trichocarpa</name>
    <name type="common">Western balsam poplar</name>
    <name type="synonym">Populus balsamifera subsp. trichocarpa</name>
    <dbReference type="NCBI Taxonomy" id="3694"/>
    <lineage>
        <taxon>Eukaryota</taxon>
        <taxon>Viridiplantae</taxon>
        <taxon>Streptophyta</taxon>
        <taxon>Embryophyta</taxon>
        <taxon>Tracheophyta</taxon>
        <taxon>Spermatophyta</taxon>
        <taxon>Magnoliopsida</taxon>
        <taxon>eudicotyledons</taxon>
        <taxon>Gunneridae</taxon>
        <taxon>Pentapetalae</taxon>
        <taxon>rosids</taxon>
        <taxon>fabids</taxon>
        <taxon>Malpighiales</taxon>
        <taxon>Salicaceae</taxon>
        <taxon>Saliceae</taxon>
        <taxon>Populus</taxon>
    </lineage>
</organism>
<accession>A0A3N7H704</accession>
<protein>
    <submittedName>
        <fullName evidence="1">Uncharacterized protein</fullName>
    </submittedName>
</protein>
<dbReference type="PANTHER" id="PTHR33484:SF3">
    <property type="entry name" value="HYDROXYPROLINE-RICH GLYCOPROTEIN FAMILY PROTEIN"/>
    <property type="match status" value="1"/>
</dbReference>
<gene>
    <name evidence="1" type="ORF">POPTR_010G007401</name>
</gene>
<reference evidence="1 2" key="1">
    <citation type="journal article" date="2006" name="Science">
        <title>The genome of black cottonwood, Populus trichocarpa (Torr. &amp; Gray).</title>
        <authorList>
            <person name="Tuskan G.A."/>
            <person name="Difazio S."/>
            <person name="Jansson S."/>
            <person name="Bohlmann J."/>
            <person name="Grigoriev I."/>
            <person name="Hellsten U."/>
            <person name="Putnam N."/>
            <person name="Ralph S."/>
            <person name="Rombauts S."/>
            <person name="Salamov A."/>
            <person name="Schein J."/>
            <person name="Sterck L."/>
            <person name="Aerts A."/>
            <person name="Bhalerao R.R."/>
            <person name="Bhalerao R.P."/>
            <person name="Blaudez D."/>
            <person name="Boerjan W."/>
            <person name="Brun A."/>
            <person name="Brunner A."/>
            <person name="Busov V."/>
            <person name="Campbell M."/>
            <person name="Carlson J."/>
            <person name="Chalot M."/>
            <person name="Chapman J."/>
            <person name="Chen G.L."/>
            <person name="Cooper D."/>
            <person name="Coutinho P.M."/>
            <person name="Couturier J."/>
            <person name="Covert S."/>
            <person name="Cronk Q."/>
            <person name="Cunningham R."/>
            <person name="Davis J."/>
            <person name="Degroeve S."/>
            <person name="Dejardin A."/>
            <person name="Depamphilis C."/>
            <person name="Detter J."/>
            <person name="Dirks B."/>
            <person name="Dubchak I."/>
            <person name="Duplessis S."/>
            <person name="Ehlting J."/>
            <person name="Ellis B."/>
            <person name="Gendler K."/>
            <person name="Goodstein D."/>
            <person name="Gribskov M."/>
            <person name="Grimwood J."/>
            <person name="Groover A."/>
            <person name="Gunter L."/>
            <person name="Hamberger B."/>
            <person name="Heinze B."/>
            <person name="Helariutta Y."/>
            <person name="Henrissat B."/>
            <person name="Holligan D."/>
            <person name="Holt R."/>
            <person name="Huang W."/>
            <person name="Islam-Faridi N."/>
            <person name="Jones S."/>
            <person name="Jones-Rhoades M."/>
            <person name="Jorgensen R."/>
            <person name="Joshi C."/>
            <person name="Kangasjarvi J."/>
            <person name="Karlsson J."/>
            <person name="Kelleher C."/>
            <person name="Kirkpatrick R."/>
            <person name="Kirst M."/>
            <person name="Kohler A."/>
            <person name="Kalluri U."/>
            <person name="Larimer F."/>
            <person name="Leebens-Mack J."/>
            <person name="Leple J.C."/>
            <person name="Locascio P."/>
            <person name="Lou Y."/>
            <person name="Lucas S."/>
            <person name="Martin F."/>
            <person name="Montanini B."/>
            <person name="Napoli C."/>
            <person name="Nelson D.R."/>
            <person name="Nelson C."/>
            <person name="Nieminen K."/>
            <person name="Nilsson O."/>
            <person name="Pereda V."/>
            <person name="Peter G."/>
            <person name="Philippe R."/>
            <person name="Pilate G."/>
            <person name="Poliakov A."/>
            <person name="Razumovskaya J."/>
            <person name="Richardson P."/>
            <person name="Rinaldi C."/>
            <person name="Ritland K."/>
            <person name="Rouze P."/>
            <person name="Ryaboy D."/>
            <person name="Schmutz J."/>
            <person name="Schrader J."/>
            <person name="Segerman B."/>
            <person name="Shin H."/>
            <person name="Siddiqui A."/>
            <person name="Sterky F."/>
            <person name="Terry A."/>
            <person name="Tsai C.J."/>
            <person name="Uberbacher E."/>
            <person name="Unneberg P."/>
            <person name="Vahala J."/>
            <person name="Wall K."/>
            <person name="Wessler S."/>
            <person name="Yang G."/>
            <person name="Yin T."/>
            <person name="Douglas C."/>
            <person name="Marra M."/>
            <person name="Sandberg G."/>
            <person name="Van de Peer Y."/>
            <person name="Rokhsar D."/>
        </authorList>
    </citation>
    <scope>NUCLEOTIDE SEQUENCE [LARGE SCALE GENOMIC DNA]</scope>
    <source>
        <strain evidence="2">cv. Nisqually</strain>
    </source>
</reference>
<keyword evidence="2" id="KW-1185">Reference proteome</keyword>
<dbReference type="EMBL" id="CM009299">
    <property type="protein sequence ID" value="RQO96074.1"/>
    <property type="molecule type" value="Genomic_DNA"/>
</dbReference>
<name>A0A3N7H704_POPTR</name>
<sequence>MEGFNMIEDSHGWPRRSGRLPSTQVHRYCPHHHHQYQHQQTLIYQGPQITTVRMPVITSNEVVQYYGTMVEEPITASNEVPRYN</sequence>
<evidence type="ECO:0000313" key="1">
    <source>
        <dbReference type="EMBL" id="RQO96074.1"/>
    </source>
</evidence>